<sequence length="137" mass="15944">MGTWGTGPLSNDKALDLMNVVCTAGDQTLGIITRLMLHSEKEEEAVLGAYIMYVYYTGDTSEVDHYKEFFEKLAKSESKYLEFYKPEAILKLQQLKENSKREWFEDKDKIKYTLLLEKMVKAIRSAENKWKDPLFGK</sequence>
<dbReference type="RefSeq" id="WP_013282680.1">
    <property type="nucleotide sequence ID" value="NC_014389.1"/>
</dbReference>
<dbReference type="EMBL" id="CP001812">
    <property type="protein sequence ID" value="ADL36030.1"/>
    <property type="molecule type" value="Genomic_DNA"/>
</dbReference>
<geneLocation type="plasmid" evidence="1 2">
    <name>pCY360</name>
</geneLocation>
<dbReference type="HOGENOM" id="CLU_1861474_0_0_9"/>
<evidence type="ECO:0008006" key="3">
    <source>
        <dbReference type="Google" id="ProtNLM"/>
    </source>
</evidence>
<accession>E0S3P8</accession>
<dbReference type="Proteomes" id="UP000001299">
    <property type="component" value="Plasmid pCY360"/>
</dbReference>
<proteinExistence type="predicted"/>
<dbReference type="AlphaFoldDB" id="E0S3P8"/>
<name>E0S3P8_BUTPB</name>
<evidence type="ECO:0000313" key="2">
    <source>
        <dbReference type="Proteomes" id="UP000001299"/>
    </source>
</evidence>
<protein>
    <recommendedName>
        <fullName evidence="3">DUF4259 domain-containing protein</fullName>
    </recommendedName>
</protein>
<dbReference type="KEGG" id="bpb:bpr_II091"/>
<evidence type="ECO:0000313" key="1">
    <source>
        <dbReference type="EMBL" id="ADL36030.1"/>
    </source>
</evidence>
<reference evidence="1 2" key="1">
    <citation type="journal article" date="2010" name="PLoS ONE">
        <title>The glycobiome of the rumen bacterium Butyrivibrio proteoclasticus B316(T) highlights adaptation to a polysaccharide-rich environment.</title>
        <authorList>
            <person name="Kelly W.J."/>
            <person name="Leahy S.C."/>
            <person name="Altermann E."/>
            <person name="Yeoman C.J."/>
            <person name="Dunne J.C."/>
            <person name="Kong Z."/>
            <person name="Pacheco D.M."/>
            <person name="Li D."/>
            <person name="Noel S.J."/>
            <person name="Moon C.D."/>
            <person name="Cookson A.L."/>
            <person name="Attwood G.T."/>
        </authorList>
    </citation>
    <scope>NUCLEOTIDE SEQUENCE [LARGE SCALE GENOMIC DNA]</scope>
    <source>
        <strain evidence="2">ATCC 51982 / DSM 14932 / B316</strain>
        <plasmid evidence="2">Plasmid pCY360</plasmid>
    </source>
</reference>
<gene>
    <name evidence="1" type="ordered locus">bpr_II091</name>
</gene>
<keyword evidence="1" id="KW-0614">Plasmid</keyword>
<organism evidence="1 2">
    <name type="scientific">Butyrivibrio proteoclasticus (strain ATCC 51982 / DSM 14932 / B316)</name>
    <name type="common">Clostridium proteoclasticum</name>
    <dbReference type="NCBI Taxonomy" id="515622"/>
    <lineage>
        <taxon>Bacteria</taxon>
        <taxon>Bacillati</taxon>
        <taxon>Bacillota</taxon>
        <taxon>Clostridia</taxon>
        <taxon>Lachnospirales</taxon>
        <taxon>Lachnospiraceae</taxon>
        <taxon>Butyrivibrio</taxon>
    </lineage>
</organism>
<keyword evidence="2" id="KW-1185">Reference proteome</keyword>